<keyword evidence="8" id="KW-0539">Nucleus</keyword>
<dbReference type="GO" id="GO:0035861">
    <property type="term" value="C:site of double-strand break"/>
    <property type="evidence" value="ECO:0007669"/>
    <property type="project" value="TreeGrafter"/>
</dbReference>
<dbReference type="SUPFAM" id="SSF50249">
    <property type="entry name" value="Nucleic acid-binding proteins"/>
    <property type="match status" value="1"/>
</dbReference>
<evidence type="ECO:0000259" key="11">
    <source>
        <dbReference type="Pfam" id="PF01336"/>
    </source>
</evidence>
<evidence type="ECO:0000313" key="14">
    <source>
        <dbReference type="EMBL" id="VVA28049.1"/>
    </source>
</evidence>
<evidence type="ECO:0000259" key="12">
    <source>
        <dbReference type="Pfam" id="PF08784"/>
    </source>
</evidence>
<keyword evidence="5" id="KW-0238">DNA-binding</keyword>
<dbReference type="InterPro" id="IPR040260">
    <property type="entry name" value="RFA2-like"/>
</dbReference>
<evidence type="ECO:0000256" key="4">
    <source>
        <dbReference type="ARBA" id="ARBA00022763"/>
    </source>
</evidence>
<dbReference type="AlphaFoldDB" id="A0A5E4FLB8"/>
<dbReference type="FunFam" id="2.40.50.140:FF:000184">
    <property type="entry name" value="replication protein A 32 kDa subunit A-like"/>
    <property type="match status" value="1"/>
</dbReference>
<evidence type="ECO:0000313" key="13">
    <source>
        <dbReference type="EMBL" id="KAI5348706.1"/>
    </source>
</evidence>
<proteinExistence type="inferred from homology"/>
<reference evidence="15" key="2">
    <citation type="journal article" date="2020" name="Plant J.">
        <title>Transposons played a major role in the diversification between the closely related almond and peach genomes: results from the almond genome sequence.</title>
        <authorList>
            <person name="Alioto T."/>
            <person name="Alexiou K.G."/>
            <person name="Bardil A."/>
            <person name="Barteri F."/>
            <person name="Castanera R."/>
            <person name="Cruz F."/>
            <person name="Dhingra A."/>
            <person name="Duval H."/>
            <person name="Fernandez I Marti A."/>
            <person name="Frias L."/>
            <person name="Galan B."/>
            <person name="Garcia J.L."/>
            <person name="Howad W."/>
            <person name="Gomez-Garrido J."/>
            <person name="Gut M."/>
            <person name="Julca I."/>
            <person name="Morata J."/>
            <person name="Puigdomenech P."/>
            <person name="Ribeca P."/>
            <person name="Rubio Cabetas M.J."/>
            <person name="Vlasova A."/>
            <person name="Wirthensohn M."/>
            <person name="Garcia-Mas J."/>
            <person name="Gabaldon T."/>
            <person name="Casacuberta J.M."/>
            <person name="Arus P."/>
        </authorList>
    </citation>
    <scope>NUCLEOTIDE SEQUENCE [LARGE SCALE GENOMIC DNA]</scope>
    <source>
        <strain evidence="15">cv. Texas</strain>
    </source>
</reference>
<dbReference type="OMA" id="GRIECNK"/>
<dbReference type="GO" id="GO:0003697">
    <property type="term" value="F:single-stranded DNA binding"/>
    <property type="evidence" value="ECO:0007669"/>
    <property type="project" value="TreeGrafter"/>
</dbReference>
<dbReference type="CDD" id="cd04478">
    <property type="entry name" value="RPA2_DBD_D"/>
    <property type="match status" value="1"/>
</dbReference>
<dbReference type="Pfam" id="PF08784">
    <property type="entry name" value="RPA_C"/>
    <property type="match status" value="1"/>
</dbReference>
<evidence type="ECO:0000256" key="7">
    <source>
        <dbReference type="ARBA" id="ARBA00023204"/>
    </source>
</evidence>
<protein>
    <submittedName>
        <fullName evidence="14">PREDICTED: replication</fullName>
    </submittedName>
</protein>
<evidence type="ECO:0000256" key="6">
    <source>
        <dbReference type="ARBA" id="ARBA00023172"/>
    </source>
</evidence>
<feature type="domain" description="OB" evidence="11">
    <location>
        <begin position="72"/>
        <end position="146"/>
    </location>
</feature>
<feature type="region of interest" description="Disordered" evidence="10">
    <location>
        <begin position="12"/>
        <end position="34"/>
    </location>
</feature>
<comment type="similarity">
    <text evidence="2">Belongs to the replication factor A protein 2 family.</text>
</comment>
<dbReference type="GO" id="GO:0005662">
    <property type="term" value="C:DNA replication factor A complex"/>
    <property type="evidence" value="ECO:0007669"/>
    <property type="project" value="TreeGrafter"/>
</dbReference>
<dbReference type="GO" id="GO:0000724">
    <property type="term" value="P:double-strand break repair via homologous recombination"/>
    <property type="evidence" value="ECO:0007669"/>
    <property type="project" value="TreeGrafter"/>
</dbReference>
<dbReference type="Gene3D" id="1.10.10.10">
    <property type="entry name" value="Winged helix-like DNA-binding domain superfamily/Winged helix DNA-binding domain"/>
    <property type="match status" value="1"/>
</dbReference>
<dbReference type="PANTHER" id="PTHR13989:SF16">
    <property type="entry name" value="REPLICATION PROTEIN A2"/>
    <property type="match status" value="1"/>
</dbReference>
<evidence type="ECO:0000313" key="16">
    <source>
        <dbReference type="Proteomes" id="UP001054821"/>
    </source>
</evidence>
<accession>A0A5E4FLB8</accession>
<reference evidence="13 16" key="3">
    <citation type="journal article" date="2022" name="G3 (Bethesda)">
        <title>Whole-genome sequence and methylome profiling of the almond [Prunus dulcis (Mill.) D.A. Webb] cultivar 'Nonpareil'.</title>
        <authorList>
            <person name="D'Amico-Willman K.M."/>
            <person name="Ouma W.Z."/>
            <person name="Meulia T."/>
            <person name="Sideli G.M."/>
            <person name="Gradziel T.M."/>
            <person name="Fresnedo-Ramirez J."/>
        </authorList>
    </citation>
    <scope>NUCLEOTIDE SEQUENCE [LARGE SCALE GENOMIC DNA]</scope>
    <source>
        <strain evidence="13">Clone GOH B32 T37-40</strain>
    </source>
</reference>
<dbReference type="GO" id="GO:0000781">
    <property type="term" value="C:chromosome, telomeric region"/>
    <property type="evidence" value="ECO:0007669"/>
    <property type="project" value="TreeGrafter"/>
</dbReference>
<dbReference type="GO" id="GO:0006260">
    <property type="term" value="P:DNA replication"/>
    <property type="evidence" value="ECO:0007669"/>
    <property type="project" value="UniProtKB-KW"/>
</dbReference>
<dbReference type="InterPro" id="IPR004365">
    <property type="entry name" value="NA-bd_OB_tRNA"/>
</dbReference>
<keyword evidence="3" id="KW-0235">DNA replication</keyword>
<dbReference type="InterPro" id="IPR012340">
    <property type="entry name" value="NA-bd_OB-fold"/>
</dbReference>
<dbReference type="Gene3D" id="2.40.50.140">
    <property type="entry name" value="Nucleic acid-binding proteins"/>
    <property type="match status" value="1"/>
</dbReference>
<organism evidence="14 15">
    <name type="scientific">Prunus dulcis</name>
    <name type="common">Almond</name>
    <name type="synonym">Amygdalus dulcis</name>
    <dbReference type="NCBI Taxonomy" id="3755"/>
    <lineage>
        <taxon>Eukaryota</taxon>
        <taxon>Viridiplantae</taxon>
        <taxon>Streptophyta</taxon>
        <taxon>Embryophyta</taxon>
        <taxon>Tracheophyta</taxon>
        <taxon>Spermatophyta</taxon>
        <taxon>Magnoliopsida</taxon>
        <taxon>eudicotyledons</taxon>
        <taxon>Gunneridae</taxon>
        <taxon>Pentapetalae</taxon>
        <taxon>rosids</taxon>
        <taxon>fabids</taxon>
        <taxon>Rosales</taxon>
        <taxon>Rosaceae</taxon>
        <taxon>Amygdaloideae</taxon>
        <taxon>Amygdaleae</taxon>
        <taxon>Prunus</taxon>
    </lineage>
</organism>
<evidence type="ECO:0000256" key="9">
    <source>
        <dbReference type="ARBA" id="ARBA00057177"/>
    </source>
</evidence>
<dbReference type="InterPro" id="IPR014646">
    <property type="entry name" value="Rfa2/RPA32"/>
</dbReference>
<dbReference type="GO" id="GO:0006289">
    <property type="term" value="P:nucleotide-excision repair"/>
    <property type="evidence" value="ECO:0007669"/>
    <property type="project" value="TreeGrafter"/>
</dbReference>
<keyword evidence="16" id="KW-1185">Reference proteome</keyword>
<dbReference type="InterPro" id="IPR014892">
    <property type="entry name" value="RPA_C"/>
</dbReference>
<dbReference type="Gramene" id="VVA28049">
    <property type="protein sequence ID" value="VVA28049"/>
    <property type="gene ID" value="Prudul26B025147"/>
</dbReference>
<feature type="domain" description="Replication protein A C-terminal" evidence="12">
    <location>
        <begin position="188"/>
        <end position="258"/>
    </location>
</feature>
<dbReference type="Pfam" id="PF01336">
    <property type="entry name" value="tRNA_anti-codon"/>
    <property type="match status" value="1"/>
</dbReference>
<dbReference type="Proteomes" id="UP000327085">
    <property type="component" value="Chromosome 1"/>
</dbReference>
<keyword evidence="7" id="KW-0234">DNA repair</keyword>
<feature type="compositionally biased region" description="Polar residues" evidence="10">
    <location>
        <begin position="21"/>
        <end position="33"/>
    </location>
</feature>
<reference evidence="14" key="1">
    <citation type="submission" date="2019-07" db="EMBL/GenBank/DDBJ databases">
        <authorList>
            <person name="Alioto T."/>
            <person name="Alioto T."/>
            <person name="Gomez Garrido J."/>
        </authorList>
    </citation>
    <scope>NUCLEOTIDE SEQUENCE</scope>
</reference>
<evidence type="ECO:0000256" key="10">
    <source>
        <dbReference type="SAM" id="MobiDB-lite"/>
    </source>
</evidence>
<evidence type="ECO:0000256" key="8">
    <source>
        <dbReference type="ARBA" id="ARBA00023242"/>
    </source>
</evidence>
<dbReference type="PANTHER" id="PTHR13989">
    <property type="entry name" value="REPLICATION PROTEIN A-RELATED"/>
    <property type="match status" value="1"/>
</dbReference>
<dbReference type="FunFam" id="1.10.10.10:FF:000168">
    <property type="entry name" value="Replication protein A 32 kDa subunit"/>
    <property type="match status" value="1"/>
</dbReference>
<dbReference type="InterPro" id="IPR036388">
    <property type="entry name" value="WH-like_DNA-bd_sf"/>
</dbReference>
<name>A0A5E4FLB8_PRUDU</name>
<dbReference type="SUPFAM" id="SSF46785">
    <property type="entry name" value="Winged helix' DNA-binding domain"/>
    <property type="match status" value="1"/>
</dbReference>
<evidence type="ECO:0000313" key="15">
    <source>
        <dbReference type="Proteomes" id="UP000327085"/>
    </source>
</evidence>
<keyword evidence="4" id="KW-0227">DNA damage</keyword>
<dbReference type="InParanoid" id="A0A5E4FLB8"/>
<evidence type="ECO:0000256" key="3">
    <source>
        <dbReference type="ARBA" id="ARBA00022705"/>
    </source>
</evidence>
<dbReference type="EMBL" id="JAJFAZ020000001">
    <property type="protein sequence ID" value="KAI5348706.1"/>
    <property type="molecule type" value="Genomic_DNA"/>
</dbReference>
<keyword evidence="6" id="KW-0233">DNA recombination</keyword>
<dbReference type="PIRSF" id="PIRSF036949">
    <property type="entry name" value="RPA32"/>
    <property type="match status" value="1"/>
</dbReference>
<evidence type="ECO:0000256" key="2">
    <source>
        <dbReference type="ARBA" id="ARBA00007815"/>
    </source>
</evidence>
<sequence>MSFTQFDGTAAFSGGGFMPPQATQTADPSFNTSKNRDVQTLLPLTVKQIKDAFVSANEKSEFVIDGVDVNNVTLVGMVRDKVGRITDVAFILDDGTGRLDCNKWFDEAIDANEMERILDGMYVRVHGRLKSFQGKKTLNVFSIRPVNDYNEIASHFIECIYVHVYNSRLQKAHVDVGVTTQPHMTIPTNQFSGQYSFDGQSSTEVKVLEILSQPSYLAREEGAHLDDIARQLKIPVNDLMLAVDNLVQEGKVYSTVDDFHFKSTANA</sequence>
<gene>
    <name evidence="14" type="ORF">ALMOND_2B025147</name>
    <name evidence="13" type="ORF">L3X38_001593</name>
</gene>
<dbReference type="EMBL" id="CABIKO010000133">
    <property type="protein sequence ID" value="VVA28049.1"/>
    <property type="molecule type" value="Genomic_DNA"/>
</dbReference>
<comment type="function">
    <text evidence="9">Component of the replication protein A complex (RPA) required for DNA recombination, repair and replication. The activity of RPA is mediated by single-stranded DNA binding and protein interactions. Required fo cell division in meristems. Involved in the maintenance of transcriptional epigenetic gene silencing (TGS) at specific loci (including some transposons) by regulating histone H3 acetylation, 'Lys-4' and 'Lys-9' methylation.</text>
</comment>
<dbReference type="Proteomes" id="UP001054821">
    <property type="component" value="Chromosome 1"/>
</dbReference>
<dbReference type="InterPro" id="IPR036390">
    <property type="entry name" value="WH_DNA-bd_sf"/>
</dbReference>
<comment type="subcellular location">
    <subcellularLocation>
        <location evidence="1">Nucleus</location>
    </subcellularLocation>
</comment>
<evidence type="ECO:0000256" key="5">
    <source>
        <dbReference type="ARBA" id="ARBA00023125"/>
    </source>
</evidence>
<evidence type="ECO:0000256" key="1">
    <source>
        <dbReference type="ARBA" id="ARBA00004123"/>
    </source>
</evidence>